<evidence type="ECO:0000313" key="4">
    <source>
        <dbReference type="Proteomes" id="UP000183461"/>
    </source>
</evidence>
<dbReference type="GO" id="GO:0071111">
    <property type="term" value="F:cyclic-guanylate-specific phosphodiesterase activity"/>
    <property type="evidence" value="ECO:0007669"/>
    <property type="project" value="InterPro"/>
</dbReference>
<dbReference type="InterPro" id="IPR001633">
    <property type="entry name" value="EAL_dom"/>
</dbReference>
<dbReference type="Pfam" id="PF00990">
    <property type="entry name" value="GGDEF"/>
    <property type="match status" value="1"/>
</dbReference>
<dbReference type="SUPFAM" id="SSF55073">
    <property type="entry name" value="Nucleotide cyclase"/>
    <property type="match status" value="1"/>
</dbReference>
<dbReference type="EMBL" id="FPIP01000007">
    <property type="protein sequence ID" value="SFW42458.1"/>
    <property type="molecule type" value="Genomic_DNA"/>
</dbReference>
<dbReference type="InterPro" id="IPR029787">
    <property type="entry name" value="Nucleotide_cyclase"/>
</dbReference>
<dbReference type="SMART" id="SM00052">
    <property type="entry name" value="EAL"/>
    <property type="match status" value="1"/>
</dbReference>
<organism evidence="3 4">
    <name type="scientific">Ruminococcus flavefaciens</name>
    <dbReference type="NCBI Taxonomy" id="1265"/>
    <lineage>
        <taxon>Bacteria</taxon>
        <taxon>Bacillati</taxon>
        <taxon>Bacillota</taxon>
        <taxon>Clostridia</taxon>
        <taxon>Eubacteriales</taxon>
        <taxon>Oscillospiraceae</taxon>
        <taxon>Ruminococcus</taxon>
    </lineage>
</organism>
<name>A0A1K1P3T8_RUMFL</name>
<gene>
    <name evidence="3" type="ORF">SAMN02910280_2470</name>
</gene>
<dbReference type="InterPro" id="IPR043128">
    <property type="entry name" value="Rev_trsase/Diguanyl_cyclase"/>
</dbReference>
<evidence type="ECO:0000259" key="2">
    <source>
        <dbReference type="PROSITE" id="PS50887"/>
    </source>
</evidence>
<accession>A0A1K1P3T8</accession>
<dbReference type="AlphaFoldDB" id="A0A1K1P3T8"/>
<dbReference type="PANTHER" id="PTHR33121">
    <property type="entry name" value="CYCLIC DI-GMP PHOSPHODIESTERASE PDEF"/>
    <property type="match status" value="1"/>
</dbReference>
<dbReference type="PROSITE" id="PS50883">
    <property type="entry name" value="EAL"/>
    <property type="match status" value="1"/>
</dbReference>
<feature type="domain" description="EAL" evidence="1">
    <location>
        <begin position="303"/>
        <end position="558"/>
    </location>
</feature>
<evidence type="ECO:0000313" key="3">
    <source>
        <dbReference type="EMBL" id="SFW42458.1"/>
    </source>
</evidence>
<dbReference type="Gene3D" id="3.20.20.450">
    <property type="entry name" value="EAL domain"/>
    <property type="match status" value="1"/>
</dbReference>
<evidence type="ECO:0000259" key="1">
    <source>
        <dbReference type="PROSITE" id="PS50883"/>
    </source>
</evidence>
<dbReference type="InterPro" id="IPR050706">
    <property type="entry name" value="Cyclic-di-GMP_PDE-like"/>
</dbReference>
<proteinExistence type="predicted"/>
<dbReference type="CDD" id="cd01948">
    <property type="entry name" value="EAL"/>
    <property type="match status" value="1"/>
</dbReference>
<dbReference type="Gene3D" id="3.30.70.270">
    <property type="match status" value="1"/>
</dbReference>
<dbReference type="Pfam" id="PF00563">
    <property type="entry name" value="EAL"/>
    <property type="match status" value="1"/>
</dbReference>
<dbReference type="SMART" id="SM00267">
    <property type="entry name" value="GGDEF"/>
    <property type="match status" value="1"/>
</dbReference>
<dbReference type="PANTHER" id="PTHR33121:SF70">
    <property type="entry name" value="SIGNALING PROTEIN YKOW"/>
    <property type="match status" value="1"/>
</dbReference>
<sequence>MNNERELDFYRLYTLLASLTQIVNQEPDIPQIEKILNEIAAMFRLSKAVTHFYRSPADEKLGKGEEMCSYDTGKDGKPIHTVRFVTRLMAITSMTIYMAEDEEPLSNEELFMADLTMRTALAFISRNRLQVIAEELAFYDDMGFRNIRSFFRYMACKCQPGDFDGKAAINYNLRHFALINEEFGRNSGDTTLINHYRHIEELIGESGIVSRLGGDAFVCICDQTDLPDLLDYLNEAIVVIDKNGNTARVSCYAGVFVIPDGYTVTVPNDIMGKIMHAYQIARNGAQGNIIFFSDMLMSDRERSRRIQNMFPEALKNEEFHVFYQPKVNILTGEICGAEALCRWFHDGRIVPPMEFIPVLEETSEICKLDFYMLDKVCRHIRKWLDEGRNVVRVSVNLSRRHMTNPDLLQTLIEIIDKHRVPHQFIEIELTETTTDVEFKDLRRVVDGLHHQNIYTSVDDFGMGYSSLNLIRVVPWNVLKVDRIFLPLDGESNDSTRSIMFKHVMAMAKEIGLECIVEGVETPAQLELLRKNDCELAQGYLFDKPLPLEEFEKRLDKKRYPI</sequence>
<protein>
    <submittedName>
        <fullName evidence="3">EAL domain, c-di-GMP-specific phosphodiesterase class I (Or its enzymatically inactive variant)</fullName>
    </submittedName>
</protein>
<dbReference type="InterPro" id="IPR035919">
    <property type="entry name" value="EAL_sf"/>
</dbReference>
<dbReference type="SUPFAM" id="SSF141868">
    <property type="entry name" value="EAL domain-like"/>
    <property type="match status" value="1"/>
</dbReference>
<dbReference type="PROSITE" id="PS50887">
    <property type="entry name" value="GGDEF"/>
    <property type="match status" value="1"/>
</dbReference>
<dbReference type="InterPro" id="IPR000160">
    <property type="entry name" value="GGDEF_dom"/>
</dbReference>
<feature type="domain" description="GGDEF" evidence="2">
    <location>
        <begin position="164"/>
        <end position="294"/>
    </location>
</feature>
<reference evidence="3 4" key="1">
    <citation type="submission" date="2016-11" db="EMBL/GenBank/DDBJ databases">
        <authorList>
            <person name="Jaros S."/>
            <person name="Januszkiewicz K."/>
            <person name="Wedrychowicz H."/>
        </authorList>
    </citation>
    <scope>NUCLEOTIDE SEQUENCE [LARGE SCALE GENOMIC DNA]</scope>
    <source>
        <strain evidence="3 4">YL228</strain>
    </source>
</reference>
<dbReference type="Proteomes" id="UP000183461">
    <property type="component" value="Unassembled WGS sequence"/>
</dbReference>
<dbReference type="RefSeq" id="WP_177243963.1">
    <property type="nucleotide sequence ID" value="NZ_FPIP01000007.1"/>
</dbReference>